<name>A0A9P3PE11_LYOSH</name>
<reference evidence="4" key="1">
    <citation type="submission" date="2022-07" db="EMBL/GenBank/DDBJ databases">
        <title>The genome of Lyophyllum shimeji provides insight into the initial evolution of ectomycorrhizal fungal genome.</title>
        <authorList>
            <person name="Kobayashi Y."/>
            <person name="Shibata T."/>
            <person name="Hirakawa H."/>
            <person name="Shigenobu S."/>
            <person name="Nishiyama T."/>
            <person name="Yamada A."/>
            <person name="Hasebe M."/>
            <person name="Kawaguchi M."/>
        </authorList>
    </citation>
    <scope>NUCLEOTIDE SEQUENCE</scope>
    <source>
        <strain evidence="4">AT787</strain>
    </source>
</reference>
<keyword evidence="2" id="KW-0812">Transmembrane</keyword>
<keyword evidence="2" id="KW-0472">Membrane</keyword>
<accession>A0A9P3PE11</accession>
<proteinExistence type="predicted"/>
<dbReference type="OrthoDB" id="2502001at2759"/>
<feature type="chain" id="PRO_5040245839" evidence="3">
    <location>
        <begin position="21"/>
        <end position="338"/>
    </location>
</feature>
<keyword evidence="2" id="KW-1133">Transmembrane helix</keyword>
<sequence length="338" mass="37950">MKLTALSLGLLAFATASVNAQYFSAGWTPGQPVPQAEETPAHPTFIPKKEASRERLTPSNIASYFDISNLLASPPAVALFSRFGINITERLEGAMERAKVWDDRVTLITDETFEEIIVNEPLTQQEEQDRTWIIVITVTAGRQDGVSQYVDHVFDAAYNESLLAGDLPNVRWGRIDYFNVTYITTKWGVWQAPYLVVLKDRGQTLRFYRPQQLRMKEAALRSFLQNEDWKVTPPWSSAYSPGGDREYLMHYFALVLTKLYNTAILIPRWLLFIISGSIASVLLNFLHKPSAAAQRTPLQQQQQQRSVQENTTPAPSAQAESSAAAAPSKASKRKKGKN</sequence>
<evidence type="ECO:0000256" key="3">
    <source>
        <dbReference type="SAM" id="SignalP"/>
    </source>
</evidence>
<feature type="region of interest" description="Disordered" evidence="1">
    <location>
        <begin position="294"/>
        <end position="338"/>
    </location>
</feature>
<evidence type="ECO:0000313" key="4">
    <source>
        <dbReference type="EMBL" id="GLB34161.1"/>
    </source>
</evidence>
<feature type="signal peptide" evidence="3">
    <location>
        <begin position="1"/>
        <end position="20"/>
    </location>
</feature>
<dbReference type="AlphaFoldDB" id="A0A9P3PE11"/>
<protein>
    <submittedName>
        <fullName evidence="4">Uncharacterized protein</fullName>
    </submittedName>
</protein>
<evidence type="ECO:0000313" key="5">
    <source>
        <dbReference type="Proteomes" id="UP001063166"/>
    </source>
</evidence>
<keyword evidence="5" id="KW-1185">Reference proteome</keyword>
<dbReference type="EMBL" id="BRPK01000001">
    <property type="protein sequence ID" value="GLB34161.1"/>
    <property type="molecule type" value="Genomic_DNA"/>
</dbReference>
<keyword evidence="3" id="KW-0732">Signal</keyword>
<organism evidence="4 5">
    <name type="scientific">Lyophyllum shimeji</name>
    <name type="common">Hon-shimeji</name>
    <name type="synonym">Tricholoma shimeji</name>
    <dbReference type="NCBI Taxonomy" id="47721"/>
    <lineage>
        <taxon>Eukaryota</taxon>
        <taxon>Fungi</taxon>
        <taxon>Dikarya</taxon>
        <taxon>Basidiomycota</taxon>
        <taxon>Agaricomycotina</taxon>
        <taxon>Agaricomycetes</taxon>
        <taxon>Agaricomycetidae</taxon>
        <taxon>Agaricales</taxon>
        <taxon>Tricholomatineae</taxon>
        <taxon>Lyophyllaceae</taxon>
        <taxon>Lyophyllum</taxon>
    </lineage>
</organism>
<gene>
    <name evidence="4" type="ORF">LshimejAT787_0110450</name>
</gene>
<comment type="caution">
    <text evidence="4">The sequence shown here is derived from an EMBL/GenBank/DDBJ whole genome shotgun (WGS) entry which is preliminary data.</text>
</comment>
<evidence type="ECO:0000256" key="1">
    <source>
        <dbReference type="SAM" id="MobiDB-lite"/>
    </source>
</evidence>
<feature type="compositionally biased region" description="Low complexity" evidence="1">
    <location>
        <begin position="313"/>
        <end position="329"/>
    </location>
</feature>
<feature type="transmembrane region" description="Helical" evidence="2">
    <location>
        <begin position="269"/>
        <end position="286"/>
    </location>
</feature>
<evidence type="ECO:0000256" key="2">
    <source>
        <dbReference type="SAM" id="Phobius"/>
    </source>
</evidence>
<dbReference type="Proteomes" id="UP001063166">
    <property type="component" value="Unassembled WGS sequence"/>
</dbReference>